<dbReference type="InterPro" id="IPR011990">
    <property type="entry name" value="TPR-like_helical_dom_sf"/>
</dbReference>
<evidence type="ECO:0000313" key="3">
    <source>
        <dbReference type="EMBL" id="KAK6947473.1"/>
    </source>
</evidence>
<dbReference type="GO" id="GO:0048731">
    <property type="term" value="P:system development"/>
    <property type="evidence" value="ECO:0007669"/>
    <property type="project" value="UniProtKB-ARBA"/>
</dbReference>
<dbReference type="PANTHER" id="PTHR47926:SF485">
    <property type="entry name" value="REPEAT-LIKE SUPERFAMILY PROTEIN, PUTATIVE-RELATED"/>
    <property type="match status" value="1"/>
</dbReference>
<dbReference type="AlphaFoldDB" id="A0AAN8WJ43"/>
<dbReference type="Pfam" id="PF12854">
    <property type="entry name" value="PPR_1"/>
    <property type="match status" value="1"/>
</dbReference>
<dbReference type="PANTHER" id="PTHR47926">
    <property type="entry name" value="PENTATRICOPEPTIDE REPEAT-CONTAINING PROTEIN"/>
    <property type="match status" value="1"/>
</dbReference>
<evidence type="ECO:0000256" key="1">
    <source>
        <dbReference type="ARBA" id="ARBA00022737"/>
    </source>
</evidence>
<evidence type="ECO:0000256" key="2">
    <source>
        <dbReference type="PROSITE-ProRule" id="PRU00708"/>
    </source>
</evidence>
<dbReference type="Gene3D" id="1.25.40.10">
    <property type="entry name" value="Tetratricopeptide repeat domain"/>
    <property type="match status" value="3"/>
</dbReference>
<dbReference type="FunFam" id="1.25.40.10:FF:000125">
    <property type="entry name" value="Pentatricopeptide repeat-containing protein"/>
    <property type="match status" value="1"/>
</dbReference>
<keyword evidence="1" id="KW-0677">Repeat</keyword>
<feature type="repeat" description="PPR" evidence="2">
    <location>
        <begin position="157"/>
        <end position="191"/>
    </location>
</feature>
<accession>A0AAN8WJ43</accession>
<dbReference type="InterPro" id="IPR046848">
    <property type="entry name" value="E_motif"/>
</dbReference>
<dbReference type="FunFam" id="1.25.40.10:FF:000804">
    <property type="entry name" value="Pentatricopeptide repeat-containing protein, chloroplastic"/>
    <property type="match status" value="1"/>
</dbReference>
<dbReference type="PROSITE" id="PS51375">
    <property type="entry name" value="PPR"/>
    <property type="match status" value="5"/>
</dbReference>
<dbReference type="InterPro" id="IPR002885">
    <property type="entry name" value="PPR_rpt"/>
</dbReference>
<dbReference type="Proteomes" id="UP001370490">
    <property type="component" value="Unassembled WGS sequence"/>
</dbReference>
<dbReference type="EMBL" id="JBAMMX010000001">
    <property type="protein sequence ID" value="KAK6947473.1"/>
    <property type="molecule type" value="Genomic_DNA"/>
</dbReference>
<dbReference type="GO" id="GO:0009451">
    <property type="term" value="P:RNA modification"/>
    <property type="evidence" value="ECO:0007669"/>
    <property type="project" value="InterPro"/>
</dbReference>
<sequence>MAVGFKLSRQTTLICSHSLDKFPKTKKNISRISPKLFGQLESEPPEINNGVFTLTLSHPILQKIECFNGPIKQFDQIHTQLIVSGLFQRSLTASRVIKKLSSSPLTFQHSVFLFDHFEEPDAFLCNTIIRSFVKFNDPNGALNFYYLKMFGKMIFPNHYTFPILLKVCADLGLAEEGEKVHSRIVKFGFELDLFVRNSLIHFYSVCWRIGSARKVFDESWDLDLVSWNSMIDGYVKNGEVGVARRLFDEMPERDMFSWNSMLAGYVGLGDMDGAGDLFRNMPFTDVVSWNCIIDGYGRIGSVSVARDMFDRMPCRNIVSWNTMLALYARSGDYTRCLRLFDRMIEVGEPKPNEATLVSILTACASLGELEKGKWVHSYIRNNGDVKPDVLLLTALLTIFELGEIVAKRLINMYPDDIGAYVLLSNLYASEGQWDDVEKVRCMMKEKGLHKAVGSSLLHSGEFSESFVENDSVHKRNMVYSMLGRMAVQMKASCRDCAGMDFRASEATDQDDKD</sequence>
<feature type="repeat" description="PPR" evidence="2">
    <location>
        <begin position="316"/>
        <end position="350"/>
    </location>
</feature>
<dbReference type="Pfam" id="PF13041">
    <property type="entry name" value="PPR_2"/>
    <property type="match status" value="1"/>
</dbReference>
<keyword evidence="4" id="KW-1185">Reference proteome</keyword>
<name>A0AAN8WJ43_9MAGN</name>
<dbReference type="Pfam" id="PF01535">
    <property type="entry name" value="PPR"/>
    <property type="match status" value="2"/>
</dbReference>
<dbReference type="InterPro" id="IPR046960">
    <property type="entry name" value="PPR_At4g14850-like_plant"/>
</dbReference>
<protein>
    <submittedName>
        <fullName evidence="3">E motif</fullName>
    </submittedName>
</protein>
<evidence type="ECO:0000313" key="4">
    <source>
        <dbReference type="Proteomes" id="UP001370490"/>
    </source>
</evidence>
<gene>
    <name evidence="3" type="ORF">RJ641_000946</name>
</gene>
<comment type="caution">
    <text evidence="3">The sequence shown here is derived from an EMBL/GenBank/DDBJ whole genome shotgun (WGS) entry which is preliminary data.</text>
</comment>
<feature type="repeat" description="PPR" evidence="2">
    <location>
        <begin position="416"/>
        <end position="450"/>
    </location>
</feature>
<organism evidence="3 4">
    <name type="scientific">Dillenia turbinata</name>
    <dbReference type="NCBI Taxonomy" id="194707"/>
    <lineage>
        <taxon>Eukaryota</taxon>
        <taxon>Viridiplantae</taxon>
        <taxon>Streptophyta</taxon>
        <taxon>Embryophyta</taxon>
        <taxon>Tracheophyta</taxon>
        <taxon>Spermatophyta</taxon>
        <taxon>Magnoliopsida</taxon>
        <taxon>eudicotyledons</taxon>
        <taxon>Gunneridae</taxon>
        <taxon>Pentapetalae</taxon>
        <taxon>Dilleniales</taxon>
        <taxon>Dilleniaceae</taxon>
        <taxon>Dillenia</taxon>
    </lineage>
</organism>
<feature type="repeat" description="PPR" evidence="2">
    <location>
        <begin position="285"/>
        <end position="315"/>
    </location>
</feature>
<feature type="repeat" description="PPR" evidence="2">
    <location>
        <begin position="223"/>
        <end position="257"/>
    </location>
</feature>
<dbReference type="NCBIfam" id="TIGR00756">
    <property type="entry name" value="PPR"/>
    <property type="match status" value="4"/>
</dbReference>
<reference evidence="3 4" key="1">
    <citation type="submission" date="2023-12" db="EMBL/GenBank/DDBJ databases">
        <title>A high-quality genome assembly for Dillenia turbinata (Dilleniales).</title>
        <authorList>
            <person name="Chanderbali A."/>
        </authorList>
    </citation>
    <scope>NUCLEOTIDE SEQUENCE [LARGE SCALE GENOMIC DNA]</scope>
    <source>
        <strain evidence="3">LSX21</strain>
        <tissue evidence="3">Leaf</tissue>
    </source>
</reference>
<dbReference type="FunFam" id="1.25.40.10:FF:000470">
    <property type="entry name" value="Pentatricopeptide repeat-containing protein At5g66520"/>
    <property type="match status" value="1"/>
</dbReference>
<proteinExistence type="predicted"/>
<dbReference type="Pfam" id="PF20431">
    <property type="entry name" value="E_motif"/>
    <property type="match status" value="1"/>
</dbReference>
<dbReference type="GO" id="GO:0003723">
    <property type="term" value="F:RNA binding"/>
    <property type="evidence" value="ECO:0007669"/>
    <property type="project" value="InterPro"/>
</dbReference>